<keyword evidence="1" id="KW-0472">Membrane</keyword>
<dbReference type="Pfam" id="PF06177">
    <property type="entry name" value="QueT"/>
    <property type="match status" value="1"/>
</dbReference>
<dbReference type="AlphaFoldDB" id="A0A174R8S1"/>
<dbReference type="EMBL" id="CZBE01000012">
    <property type="protein sequence ID" value="CUP79420.1"/>
    <property type="molecule type" value="Genomic_DNA"/>
</dbReference>
<dbReference type="GeneID" id="72463945"/>
<evidence type="ECO:0000313" key="2">
    <source>
        <dbReference type="EMBL" id="CUP79420.1"/>
    </source>
</evidence>
<proteinExistence type="predicted"/>
<dbReference type="InterPro" id="IPR010387">
    <property type="entry name" value="QueT"/>
</dbReference>
<evidence type="ECO:0000313" key="3">
    <source>
        <dbReference type="EMBL" id="RGE66963.1"/>
    </source>
</evidence>
<name>A0A174R8S1_9FIRM</name>
<feature type="transmembrane region" description="Helical" evidence="1">
    <location>
        <begin position="133"/>
        <end position="160"/>
    </location>
</feature>
<protein>
    <submittedName>
        <fullName evidence="3">QueT transporter family protein</fullName>
    </submittedName>
    <submittedName>
        <fullName evidence="2">Queuosine ECF transporter S component QueT</fullName>
    </submittedName>
</protein>
<dbReference type="Proteomes" id="UP000260828">
    <property type="component" value="Unassembled WGS sequence"/>
</dbReference>
<accession>A0A174R8S1</accession>
<dbReference type="PIRSF" id="PIRSF031501">
    <property type="entry name" value="QueT"/>
    <property type="match status" value="1"/>
</dbReference>
<evidence type="ECO:0000313" key="4">
    <source>
        <dbReference type="Proteomes" id="UP000095765"/>
    </source>
</evidence>
<sequence>MQKTFTTRRMAAAAVLAAAYCAVSLALAPLSFGAVQMRVSEAFTLLPVFSPAAIWGVTLGCALSNALGSSMGLIDVVFGTSATLIAALMSYALRNMRIHGLPVFSSLPPVLVNAVVIGAEIALVSPGGWNTGVFVSSALSVGIGQIVPCCVLGLLLVWALERNHLEKRIFGTL</sequence>
<dbReference type="PANTHER" id="PTHR40044:SF1">
    <property type="entry name" value="INTEGRAL MEMBRANE PROTEIN"/>
    <property type="match status" value="1"/>
</dbReference>
<reference evidence="3 5" key="2">
    <citation type="submission" date="2018-08" db="EMBL/GenBank/DDBJ databases">
        <title>A genome reference for cultivated species of the human gut microbiota.</title>
        <authorList>
            <person name="Zou Y."/>
            <person name="Xue W."/>
            <person name="Luo G."/>
        </authorList>
    </citation>
    <scope>NUCLEOTIDE SEQUENCE [LARGE SCALE GENOMIC DNA]</scope>
    <source>
        <strain evidence="3 5">TF05-12AC</strain>
    </source>
</reference>
<gene>
    <name evidence="2" type="primary">queT</name>
    <name evidence="3" type="ORF">DXC40_12065</name>
    <name evidence="2" type="ORF">ERS852551_01974</name>
</gene>
<dbReference type="Proteomes" id="UP000095765">
    <property type="component" value="Unassembled WGS sequence"/>
</dbReference>
<evidence type="ECO:0000313" key="5">
    <source>
        <dbReference type="Proteomes" id="UP000260828"/>
    </source>
</evidence>
<keyword evidence="1" id="KW-1133">Transmembrane helix</keyword>
<organism evidence="2 4">
    <name type="scientific">Anaerotruncus colihominis</name>
    <dbReference type="NCBI Taxonomy" id="169435"/>
    <lineage>
        <taxon>Bacteria</taxon>
        <taxon>Bacillati</taxon>
        <taxon>Bacillota</taxon>
        <taxon>Clostridia</taxon>
        <taxon>Eubacteriales</taxon>
        <taxon>Oscillospiraceae</taxon>
        <taxon>Anaerotruncus</taxon>
    </lineage>
</organism>
<keyword evidence="1" id="KW-0812">Transmembrane</keyword>
<dbReference type="PANTHER" id="PTHR40044">
    <property type="entry name" value="INTEGRAL MEMBRANE PROTEIN-RELATED"/>
    <property type="match status" value="1"/>
</dbReference>
<feature type="transmembrane region" description="Helical" evidence="1">
    <location>
        <begin position="43"/>
        <end position="66"/>
    </location>
</feature>
<dbReference type="EMBL" id="QVME01000006">
    <property type="protein sequence ID" value="RGE66963.1"/>
    <property type="molecule type" value="Genomic_DNA"/>
</dbReference>
<dbReference type="OrthoDB" id="9786793at2"/>
<dbReference type="RefSeq" id="WP_055245225.1">
    <property type="nucleotide sequence ID" value="NZ_CABIWA010000014.1"/>
</dbReference>
<feature type="transmembrane region" description="Helical" evidence="1">
    <location>
        <begin position="73"/>
        <end position="93"/>
    </location>
</feature>
<reference evidence="2 4" key="1">
    <citation type="submission" date="2015-09" db="EMBL/GenBank/DDBJ databases">
        <authorList>
            <consortium name="Pathogen Informatics"/>
        </authorList>
    </citation>
    <scope>NUCLEOTIDE SEQUENCE [LARGE SCALE GENOMIC DNA]</scope>
    <source>
        <strain evidence="2 4">2789STDY5834939</strain>
    </source>
</reference>
<evidence type="ECO:0000256" key="1">
    <source>
        <dbReference type="SAM" id="Phobius"/>
    </source>
</evidence>